<evidence type="ECO:0000256" key="2">
    <source>
        <dbReference type="SAM" id="Phobius"/>
    </source>
</evidence>
<dbReference type="Pfam" id="PF00892">
    <property type="entry name" value="EamA"/>
    <property type="match status" value="2"/>
</dbReference>
<protein>
    <submittedName>
        <fullName evidence="4">Drug/metabolite transporter (DMT)-like permease</fullName>
    </submittedName>
</protein>
<dbReference type="RefSeq" id="WP_179749720.1">
    <property type="nucleotide sequence ID" value="NZ_JACCBU010000001.1"/>
</dbReference>
<evidence type="ECO:0000259" key="3">
    <source>
        <dbReference type="Pfam" id="PF00892"/>
    </source>
</evidence>
<feature type="domain" description="EamA" evidence="3">
    <location>
        <begin position="23"/>
        <end position="154"/>
    </location>
</feature>
<accession>A0A7Y9I4Y9</accession>
<organism evidence="4 5">
    <name type="scientific">Microlunatus parietis</name>
    <dbReference type="NCBI Taxonomy" id="682979"/>
    <lineage>
        <taxon>Bacteria</taxon>
        <taxon>Bacillati</taxon>
        <taxon>Actinomycetota</taxon>
        <taxon>Actinomycetes</taxon>
        <taxon>Propionibacteriales</taxon>
        <taxon>Propionibacteriaceae</taxon>
        <taxon>Microlunatus</taxon>
    </lineage>
</organism>
<feature type="transmembrane region" description="Helical" evidence="2">
    <location>
        <begin position="82"/>
        <end position="103"/>
    </location>
</feature>
<dbReference type="GO" id="GO:0016020">
    <property type="term" value="C:membrane"/>
    <property type="evidence" value="ECO:0007669"/>
    <property type="project" value="InterPro"/>
</dbReference>
<feature type="transmembrane region" description="Helical" evidence="2">
    <location>
        <begin position="282"/>
        <end position="300"/>
    </location>
</feature>
<feature type="transmembrane region" description="Helical" evidence="2">
    <location>
        <begin position="51"/>
        <end position="70"/>
    </location>
</feature>
<keyword evidence="2" id="KW-0472">Membrane</keyword>
<evidence type="ECO:0000313" key="5">
    <source>
        <dbReference type="Proteomes" id="UP000569914"/>
    </source>
</evidence>
<feature type="transmembrane region" description="Helical" evidence="2">
    <location>
        <begin position="136"/>
        <end position="157"/>
    </location>
</feature>
<feature type="transmembrane region" description="Helical" evidence="2">
    <location>
        <begin position="163"/>
        <end position="182"/>
    </location>
</feature>
<dbReference type="PANTHER" id="PTHR12715:SF4">
    <property type="entry name" value="EAMA DOMAIN-CONTAINING PROTEIN"/>
    <property type="match status" value="1"/>
</dbReference>
<feature type="transmembrane region" description="Helical" evidence="2">
    <location>
        <begin position="20"/>
        <end position="39"/>
    </location>
</feature>
<feature type="transmembrane region" description="Helical" evidence="2">
    <location>
        <begin position="109"/>
        <end position="129"/>
    </location>
</feature>
<keyword evidence="2" id="KW-0812">Transmembrane</keyword>
<proteinExistence type="inferred from homology"/>
<feature type="domain" description="EamA" evidence="3">
    <location>
        <begin position="165"/>
        <end position="297"/>
    </location>
</feature>
<feature type="transmembrane region" description="Helical" evidence="2">
    <location>
        <begin position="259"/>
        <end position="276"/>
    </location>
</feature>
<dbReference type="SUPFAM" id="SSF103481">
    <property type="entry name" value="Multidrug resistance efflux transporter EmrE"/>
    <property type="match status" value="2"/>
</dbReference>
<dbReference type="EMBL" id="JACCBU010000001">
    <property type="protein sequence ID" value="NYE70344.1"/>
    <property type="molecule type" value="Genomic_DNA"/>
</dbReference>
<feature type="transmembrane region" description="Helical" evidence="2">
    <location>
        <begin position="222"/>
        <end position="247"/>
    </location>
</feature>
<dbReference type="AlphaFoldDB" id="A0A7Y9I4Y9"/>
<reference evidence="4 5" key="1">
    <citation type="submission" date="2020-07" db="EMBL/GenBank/DDBJ databases">
        <title>Sequencing the genomes of 1000 actinobacteria strains.</title>
        <authorList>
            <person name="Klenk H.-P."/>
        </authorList>
    </citation>
    <scope>NUCLEOTIDE SEQUENCE [LARGE SCALE GENOMIC DNA]</scope>
    <source>
        <strain evidence="4 5">DSM 22083</strain>
    </source>
</reference>
<sequence length="303" mass="31482">MTLPTVATDVPDPTRTDGRLAPVAALGAVVLWASAFVVIRTTGQHLSPGAMTLGRLVAATLVITPFVLRPGIRARLPRGRDWWLVAAYGVLWFATYTTSVNAAELHLDAGTTALLVNLAPVIITGYATLRMGERLSLPLVLGLVVAFAGTALIAAGQQGHTRSLLGVGLALLAAVLYAVGTLTQKAALRRTDPLTVTWLGCVIGTVACLPFAPMLITELATAPVSAILAVGYLGVFPTALGFTLWAYALTRTPASQLSVSSYLVPAVAVLLAWLLLGELPNPLALVGGALCLAGLGLSRLRRP</sequence>
<dbReference type="PANTHER" id="PTHR12715">
    <property type="entry name" value="TRANSPORTER, DRUG/METABOLITE EXPORTER FAMILY"/>
    <property type="match status" value="1"/>
</dbReference>
<keyword evidence="2" id="KW-1133">Transmembrane helix</keyword>
<evidence type="ECO:0000256" key="1">
    <source>
        <dbReference type="ARBA" id="ARBA00007362"/>
    </source>
</evidence>
<dbReference type="InterPro" id="IPR000620">
    <property type="entry name" value="EamA_dom"/>
</dbReference>
<comment type="caution">
    <text evidence="4">The sequence shown here is derived from an EMBL/GenBank/DDBJ whole genome shotgun (WGS) entry which is preliminary data.</text>
</comment>
<evidence type="ECO:0000313" key="4">
    <source>
        <dbReference type="EMBL" id="NYE70344.1"/>
    </source>
</evidence>
<gene>
    <name evidence="4" type="ORF">BKA15_001673</name>
</gene>
<dbReference type="Proteomes" id="UP000569914">
    <property type="component" value="Unassembled WGS sequence"/>
</dbReference>
<dbReference type="InterPro" id="IPR037185">
    <property type="entry name" value="EmrE-like"/>
</dbReference>
<name>A0A7Y9I4Y9_9ACTN</name>
<comment type="similarity">
    <text evidence="1">Belongs to the EamA transporter family.</text>
</comment>
<keyword evidence="5" id="KW-1185">Reference proteome</keyword>
<dbReference type="InterPro" id="IPR052756">
    <property type="entry name" value="Alkyne_AA_exporter"/>
</dbReference>
<feature type="transmembrane region" description="Helical" evidence="2">
    <location>
        <begin position="194"/>
        <end position="216"/>
    </location>
</feature>